<accession>A0A8J7GE09</accession>
<proteinExistence type="predicted"/>
<dbReference type="EMBL" id="JADOUF010000001">
    <property type="protein sequence ID" value="MBG6136175.1"/>
    <property type="molecule type" value="Genomic_DNA"/>
</dbReference>
<reference evidence="1" key="1">
    <citation type="submission" date="2020-11" db="EMBL/GenBank/DDBJ databases">
        <title>Sequencing the genomes of 1000 actinobacteria strains.</title>
        <authorList>
            <person name="Klenk H.-P."/>
        </authorList>
    </citation>
    <scope>NUCLEOTIDE SEQUENCE</scope>
    <source>
        <strain evidence="1">DSM 45356</strain>
    </source>
</reference>
<sequence>MDVVAQWVRTSWTKRSRGAVGASLRNAAPVGFALPELALPAVHEVVMDERDDFAPQESLRAGEPDRAGVLLKEADGRLRVELVVTRFGLPRRLRRPPGVWLAHGEWVRWQVNYRFSAPCSCGADWSYRLETLNLAFGPVVPATFLGSPSRLVDERGHLR</sequence>
<comment type="caution">
    <text evidence="1">The sequence shown here is derived from an EMBL/GenBank/DDBJ whole genome shotgun (WGS) entry which is preliminary data.</text>
</comment>
<protein>
    <submittedName>
        <fullName evidence="1">Uncharacterized protein</fullName>
    </submittedName>
</protein>
<name>A0A8J7GE09_9ACTN</name>
<keyword evidence="2" id="KW-1185">Reference proteome</keyword>
<gene>
    <name evidence="1" type="ORF">IW245_002369</name>
</gene>
<evidence type="ECO:0000313" key="2">
    <source>
        <dbReference type="Proteomes" id="UP000622552"/>
    </source>
</evidence>
<dbReference type="AlphaFoldDB" id="A0A8J7GE09"/>
<dbReference type="RefSeq" id="WP_197003187.1">
    <property type="nucleotide sequence ID" value="NZ_BONS01000038.1"/>
</dbReference>
<evidence type="ECO:0000313" key="1">
    <source>
        <dbReference type="EMBL" id="MBG6136175.1"/>
    </source>
</evidence>
<organism evidence="1 2">
    <name type="scientific">Longispora fulva</name>
    <dbReference type="NCBI Taxonomy" id="619741"/>
    <lineage>
        <taxon>Bacteria</taxon>
        <taxon>Bacillati</taxon>
        <taxon>Actinomycetota</taxon>
        <taxon>Actinomycetes</taxon>
        <taxon>Micromonosporales</taxon>
        <taxon>Micromonosporaceae</taxon>
        <taxon>Longispora</taxon>
    </lineage>
</organism>
<dbReference type="Proteomes" id="UP000622552">
    <property type="component" value="Unassembled WGS sequence"/>
</dbReference>